<sequence length="168" mass="19959">MYNFIMENTFSNKHIKKDIILEIINLSKSIKNRMLLENILFKLIIKSFYFLAWHTNASKSTLMNILTSNSKKYTGNIYIKNEDIKLVKIRESCMYSNANLSFPLWWNVFEYVKNFSYFFNNKFFSNKDILTPILELDPNLNLIYTFLLLLIISITIPLIIFRSIKGEI</sequence>
<keyword evidence="2" id="KW-1185">Reference proteome</keyword>
<evidence type="ECO:0000313" key="2">
    <source>
        <dbReference type="Proteomes" id="UP000264882"/>
    </source>
</evidence>
<dbReference type="InterPro" id="IPR027417">
    <property type="entry name" value="P-loop_NTPase"/>
</dbReference>
<dbReference type="OrthoDB" id="400797at2"/>
<dbReference type="RefSeq" id="WP_036444175.1">
    <property type="nucleotide sequence ID" value="NZ_CP008748.1"/>
</dbReference>
<accession>A0A063YHV2</accession>
<dbReference type="AlphaFoldDB" id="A0A063YHV2"/>
<dbReference type="Proteomes" id="UP000264882">
    <property type="component" value="Chromosome"/>
</dbReference>
<dbReference type="KEGG" id="mhyv:MHSN_02910"/>
<dbReference type="Gene3D" id="3.40.50.300">
    <property type="entry name" value="P-loop containing nucleotide triphosphate hydrolases"/>
    <property type="match status" value="1"/>
</dbReference>
<organism evidence="1 2">
    <name type="scientific">Metamycoplasma hyosynoviae</name>
    <dbReference type="NCBI Taxonomy" id="29559"/>
    <lineage>
        <taxon>Bacteria</taxon>
        <taxon>Bacillati</taxon>
        <taxon>Mycoplasmatota</taxon>
        <taxon>Mycoplasmoidales</taxon>
        <taxon>Metamycoplasmataceae</taxon>
        <taxon>Metamycoplasma</taxon>
    </lineage>
</organism>
<dbReference type="EMBL" id="CP008748">
    <property type="protein sequence ID" value="ASI54105.1"/>
    <property type="molecule type" value="Genomic_DNA"/>
</dbReference>
<gene>
    <name evidence="1" type="ORF">MHSN_02910</name>
</gene>
<evidence type="ECO:0000313" key="1">
    <source>
        <dbReference type="EMBL" id="ASI54105.1"/>
    </source>
</evidence>
<dbReference type="SUPFAM" id="SSF52540">
    <property type="entry name" value="P-loop containing nucleoside triphosphate hydrolases"/>
    <property type="match status" value="1"/>
</dbReference>
<proteinExistence type="predicted"/>
<protein>
    <submittedName>
        <fullName evidence="1">Uncharacterized protein</fullName>
    </submittedName>
</protein>
<reference evidence="1 2" key="1">
    <citation type="submission" date="2014-06" db="EMBL/GenBank/DDBJ databases">
        <title>The Whole Genome Sequence of Mycoplasma hyosynoviae strain ATCC 27095.</title>
        <authorList>
            <person name="Calcutt M.J."/>
            <person name="Foecking M.F."/>
        </authorList>
    </citation>
    <scope>NUCLEOTIDE SEQUENCE [LARGE SCALE GENOMIC DNA]</scope>
    <source>
        <strain evidence="1 2">M60</strain>
    </source>
</reference>
<dbReference type="STRING" id="29559.NPL3_02600"/>
<name>A0A063YHV2_9BACT</name>